<feature type="domain" description="Trigger factor ribosome-binding bacterial" evidence="11">
    <location>
        <begin position="1"/>
        <end position="145"/>
    </location>
</feature>
<comment type="similarity">
    <text evidence="3">Belongs to the FKBP-type PPIase family. Tig subfamily.</text>
</comment>
<dbReference type="NCBIfam" id="TIGR00115">
    <property type="entry name" value="tig"/>
    <property type="match status" value="1"/>
</dbReference>
<dbReference type="RefSeq" id="WP_265164731.1">
    <property type="nucleotide sequence ID" value="NZ_CP069620.1"/>
</dbReference>
<comment type="subcellular location">
    <subcellularLocation>
        <location evidence="2">Cytoplasm</location>
    </subcellularLocation>
</comment>
<keyword evidence="7" id="KW-0143">Chaperone</keyword>
<dbReference type="PANTHER" id="PTHR30560:SF3">
    <property type="entry name" value="TRIGGER FACTOR-LIKE PROTEIN TIG, CHLOROPLASTIC"/>
    <property type="match status" value="1"/>
</dbReference>
<dbReference type="Pfam" id="PF05697">
    <property type="entry name" value="Trigger_N"/>
    <property type="match status" value="1"/>
</dbReference>
<evidence type="ECO:0000256" key="9">
    <source>
        <dbReference type="ARBA" id="ARBA00029986"/>
    </source>
</evidence>
<dbReference type="InterPro" id="IPR005215">
    <property type="entry name" value="Trig_fac"/>
</dbReference>
<evidence type="ECO:0000256" key="4">
    <source>
        <dbReference type="ARBA" id="ARBA00013194"/>
    </source>
</evidence>
<proteinExistence type="inferred from homology"/>
<dbReference type="InterPro" id="IPR036611">
    <property type="entry name" value="Trigger_fac_ribosome-bd_sf"/>
</dbReference>
<dbReference type="GO" id="GO:0003755">
    <property type="term" value="F:peptidyl-prolyl cis-trans isomerase activity"/>
    <property type="evidence" value="ECO:0007669"/>
    <property type="project" value="UniProtKB-EC"/>
</dbReference>
<sequence>MNITRENIDELNAVLKVDIAKEDYSGKVEKVLKDYRKNANIPGFRKGHVPMGMVKKQYGKAVLVDEVNKLLQDALNKYLTEEKLDVLGNPLPKEQENFDWDSDNYTFEFELGLSPQFEVSLDNEKPITHYNIVAGDEMIDNQVKTIQKQYGKLVSKETAEEGDQLSGTFKNEAEGIDNKTSLPLEKVKNKEPFLGAKAGDTVKVSTKGLFEDDHQLMDFLEVEHDKAHGLDVEVAFHVEEVNTQELADLDQELFDKLFGNGEVTSVTELKEKIKEDAAKQFEQQSDQQLLNDVTEMLIENTQFDLPKEFLQKWIQTAGEKELSAEEAQEEYEKSEKGLRFQLIEGKLIQEHNLEVKFEDLKAFAKERIKEQMAQFGQLNPEDKELDDIAARILSRQDEVKRLSEQLMNQKLLALYKEKVNLEEKEVTYEEFVKEVYE</sequence>
<protein>
    <recommendedName>
        <fullName evidence="5">Trigger factor</fullName>
        <ecNumber evidence="4">5.2.1.8</ecNumber>
    </recommendedName>
    <alternativeName>
        <fullName evidence="9">PPIase</fullName>
    </alternativeName>
</protein>
<gene>
    <name evidence="13" type="primary">tig</name>
    <name evidence="13" type="ORF">JRG66_05160</name>
</gene>
<keyword evidence="8 13" id="KW-0413">Isomerase</keyword>
<dbReference type="SUPFAM" id="SSF102735">
    <property type="entry name" value="Trigger factor ribosome-binding domain"/>
    <property type="match status" value="1"/>
</dbReference>
<dbReference type="Gene3D" id="1.10.3120.10">
    <property type="entry name" value="Trigger factor, C-terminal domain"/>
    <property type="match status" value="1"/>
</dbReference>
<keyword evidence="10" id="KW-0175">Coiled coil</keyword>
<dbReference type="EMBL" id="CP069620">
    <property type="protein sequence ID" value="UZH56255.1"/>
    <property type="molecule type" value="Genomic_DNA"/>
</dbReference>
<evidence type="ECO:0000259" key="12">
    <source>
        <dbReference type="Pfam" id="PF05698"/>
    </source>
</evidence>
<dbReference type="SUPFAM" id="SSF109998">
    <property type="entry name" value="Triger factor/SurA peptide-binding domain-like"/>
    <property type="match status" value="1"/>
</dbReference>
<feature type="domain" description="Trigger factor C-terminal" evidence="12">
    <location>
        <begin position="265"/>
        <end position="396"/>
    </location>
</feature>
<dbReference type="Proteomes" id="UP001163981">
    <property type="component" value="Chromosome"/>
</dbReference>
<keyword evidence="14" id="KW-1185">Reference proteome</keyword>
<dbReference type="InterPro" id="IPR008881">
    <property type="entry name" value="Trigger_fac_ribosome-bd_bac"/>
</dbReference>
<dbReference type="PANTHER" id="PTHR30560">
    <property type="entry name" value="TRIGGER FACTOR CHAPERONE AND PEPTIDYL-PROLYL CIS/TRANS ISOMERASE"/>
    <property type="match status" value="1"/>
</dbReference>
<evidence type="ECO:0000256" key="5">
    <source>
        <dbReference type="ARBA" id="ARBA00016902"/>
    </source>
</evidence>
<evidence type="ECO:0000256" key="6">
    <source>
        <dbReference type="ARBA" id="ARBA00023110"/>
    </source>
</evidence>
<accession>A0ABY6NTL1</accession>
<dbReference type="InterPro" id="IPR008880">
    <property type="entry name" value="Trigger_fac_C"/>
</dbReference>
<evidence type="ECO:0000256" key="10">
    <source>
        <dbReference type="SAM" id="Coils"/>
    </source>
</evidence>
<name>A0ABY6NTL1_9FLAO</name>
<keyword evidence="6" id="KW-0697">Rotamase</keyword>
<evidence type="ECO:0000256" key="3">
    <source>
        <dbReference type="ARBA" id="ARBA00005464"/>
    </source>
</evidence>
<evidence type="ECO:0000256" key="1">
    <source>
        <dbReference type="ARBA" id="ARBA00000971"/>
    </source>
</evidence>
<dbReference type="Pfam" id="PF05698">
    <property type="entry name" value="Trigger_C"/>
    <property type="match status" value="1"/>
</dbReference>
<dbReference type="Gene3D" id="3.30.70.1050">
    <property type="entry name" value="Trigger factor ribosome-binding domain"/>
    <property type="match status" value="1"/>
</dbReference>
<evidence type="ECO:0000313" key="13">
    <source>
        <dbReference type="EMBL" id="UZH56255.1"/>
    </source>
</evidence>
<comment type="catalytic activity">
    <reaction evidence="1">
        <text>[protein]-peptidylproline (omega=180) = [protein]-peptidylproline (omega=0)</text>
        <dbReference type="Rhea" id="RHEA:16237"/>
        <dbReference type="Rhea" id="RHEA-COMP:10747"/>
        <dbReference type="Rhea" id="RHEA-COMP:10748"/>
        <dbReference type="ChEBI" id="CHEBI:83833"/>
        <dbReference type="ChEBI" id="CHEBI:83834"/>
        <dbReference type="EC" id="5.2.1.8"/>
    </reaction>
</comment>
<dbReference type="InterPro" id="IPR027304">
    <property type="entry name" value="Trigger_fact/SurA_dom_sf"/>
</dbReference>
<reference evidence="13" key="1">
    <citation type="submission" date="2021-02" db="EMBL/GenBank/DDBJ databases">
        <title>Salinimicrobium sp. nov. isolated from seawater in Tongyeong, Republic of Korea.</title>
        <authorList>
            <person name="Lee S.-J."/>
        </authorList>
    </citation>
    <scope>NUCLEOTIDE SEQUENCE</scope>
    <source>
        <strain evidence="13">HN-2-9-2</strain>
    </source>
</reference>
<evidence type="ECO:0000259" key="11">
    <source>
        <dbReference type="Pfam" id="PF05697"/>
    </source>
</evidence>
<evidence type="ECO:0000313" key="14">
    <source>
        <dbReference type="Proteomes" id="UP001163981"/>
    </source>
</evidence>
<dbReference type="EC" id="5.2.1.8" evidence="4"/>
<feature type="coiled-coil region" evidence="10">
    <location>
        <begin position="310"/>
        <end position="344"/>
    </location>
</feature>
<evidence type="ECO:0000256" key="2">
    <source>
        <dbReference type="ARBA" id="ARBA00004496"/>
    </source>
</evidence>
<organism evidence="13 14">
    <name type="scientific">Salinimicrobium tongyeongense</name>
    <dbReference type="NCBI Taxonomy" id="2809707"/>
    <lineage>
        <taxon>Bacteria</taxon>
        <taxon>Pseudomonadati</taxon>
        <taxon>Bacteroidota</taxon>
        <taxon>Flavobacteriia</taxon>
        <taxon>Flavobacteriales</taxon>
        <taxon>Flavobacteriaceae</taxon>
        <taxon>Salinimicrobium</taxon>
    </lineage>
</organism>
<dbReference type="PIRSF" id="PIRSF003095">
    <property type="entry name" value="Trigger_factor"/>
    <property type="match status" value="1"/>
</dbReference>
<dbReference type="InterPro" id="IPR037041">
    <property type="entry name" value="Trigger_fac_C_sf"/>
</dbReference>
<evidence type="ECO:0000256" key="8">
    <source>
        <dbReference type="ARBA" id="ARBA00023235"/>
    </source>
</evidence>
<evidence type="ECO:0000256" key="7">
    <source>
        <dbReference type="ARBA" id="ARBA00023186"/>
    </source>
</evidence>